<evidence type="ECO:0000256" key="4">
    <source>
        <dbReference type="ARBA" id="ARBA00022824"/>
    </source>
</evidence>
<keyword evidence="7 9" id="KW-0472">Membrane</keyword>
<feature type="transmembrane region" description="Helical" evidence="9">
    <location>
        <begin position="177"/>
        <end position="195"/>
    </location>
</feature>
<comment type="subcellular location">
    <subcellularLocation>
        <location evidence="1">Endoplasmic reticulum membrane</location>
        <topology evidence="1">Multi-pass membrane protein</topology>
    </subcellularLocation>
</comment>
<sequence length="231" mass="26356">MLTMAPFYAKPLVDEGRLGVVNPLLTSEVVFQKHIMYNPRVSYSQFASSQKTRILNSRRKSSSSSTQPTKKRSLPPPTTFPDFCMSLLLYICRQYLLCDLCTKLCIYTIVLLFGSLVHDFLPLPGVYLSRKDNILNIIFVKWSWAWTLVSLGPFIFQTATVLGAGDKKKAWKNLTRLLVGTIVWFVCTNFFVYFGRRTGICSKSHHSDNYHVCIANGGKWRPFDISAYLCL</sequence>
<dbReference type="PANTHER" id="PTHR23129:SF0">
    <property type="entry name" value="ACYL-COENZYME A DIPHOSPHATASE FITM2"/>
    <property type="match status" value="1"/>
</dbReference>
<evidence type="ECO:0000256" key="8">
    <source>
        <dbReference type="SAM" id="MobiDB-lite"/>
    </source>
</evidence>
<keyword evidence="6" id="KW-0443">Lipid metabolism</keyword>
<protein>
    <submittedName>
        <fullName evidence="11">Uncharacterized protein</fullName>
    </submittedName>
</protein>
<evidence type="ECO:0000256" key="1">
    <source>
        <dbReference type="ARBA" id="ARBA00004477"/>
    </source>
</evidence>
<dbReference type="GO" id="GO:0019915">
    <property type="term" value="P:lipid storage"/>
    <property type="evidence" value="ECO:0007669"/>
    <property type="project" value="InterPro"/>
</dbReference>
<dbReference type="PANTHER" id="PTHR23129">
    <property type="entry name" value="ACYL-COENZYME A DIPHOSPHATASE FITM2"/>
    <property type="match status" value="1"/>
</dbReference>
<dbReference type="Pfam" id="PF10261">
    <property type="entry name" value="FIT"/>
    <property type="match status" value="1"/>
</dbReference>
<dbReference type="Proteomes" id="UP000887565">
    <property type="component" value="Unplaced"/>
</dbReference>
<evidence type="ECO:0000256" key="7">
    <source>
        <dbReference type="ARBA" id="ARBA00023136"/>
    </source>
</evidence>
<evidence type="ECO:0000313" key="11">
    <source>
        <dbReference type="WBParaSite" id="nRc.2.0.1.t32032-RA"/>
    </source>
</evidence>
<dbReference type="GO" id="GO:0008654">
    <property type="term" value="P:phospholipid biosynthetic process"/>
    <property type="evidence" value="ECO:0007669"/>
    <property type="project" value="TreeGrafter"/>
</dbReference>
<feature type="transmembrane region" description="Helical" evidence="9">
    <location>
        <begin position="104"/>
        <end position="123"/>
    </location>
</feature>
<dbReference type="GO" id="GO:0010945">
    <property type="term" value="F:coenzyme A diphosphatase activity"/>
    <property type="evidence" value="ECO:0007669"/>
    <property type="project" value="InterPro"/>
</dbReference>
<keyword evidence="2 9" id="KW-0812">Transmembrane</keyword>
<dbReference type="WBParaSite" id="nRc.2.0.1.t32032-RA">
    <property type="protein sequence ID" value="nRc.2.0.1.t32032-RA"/>
    <property type="gene ID" value="nRc.2.0.1.g32032"/>
</dbReference>
<feature type="transmembrane region" description="Helical" evidence="9">
    <location>
        <begin position="143"/>
        <end position="165"/>
    </location>
</feature>
<evidence type="ECO:0000256" key="5">
    <source>
        <dbReference type="ARBA" id="ARBA00022989"/>
    </source>
</evidence>
<dbReference type="GO" id="GO:0005789">
    <property type="term" value="C:endoplasmic reticulum membrane"/>
    <property type="evidence" value="ECO:0007669"/>
    <property type="project" value="UniProtKB-SubCell"/>
</dbReference>
<accession>A0A915K040</accession>
<name>A0A915K040_ROMCU</name>
<dbReference type="AlphaFoldDB" id="A0A915K040"/>
<keyword evidence="3" id="KW-0378">Hydrolase</keyword>
<keyword evidence="4" id="KW-0256">Endoplasmic reticulum</keyword>
<evidence type="ECO:0000313" key="10">
    <source>
        <dbReference type="Proteomes" id="UP000887565"/>
    </source>
</evidence>
<dbReference type="OMA" id="IANKRIC"/>
<dbReference type="InterPro" id="IPR019388">
    <property type="entry name" value="FIT"/>
</dbReference>
<organism evidence="10 11">
    <name type="scientific">Romanomermis culicivorax</name>
    <name type="common">Nematode worm</name>
    <dbReference type="NCBI Taxonomy" id="13658"/>
    <lineage>
        <taxon>Eukaryota</taxon>
        <taxon>Metazoa</taxon>
        <taxon>Ecdysozoa</taxon>
        <taxon>Nematoda</taxon>
        <taxon>Enoplea</taxon>
        <taxon>Dorylaimia</taxon>
        <taxon>Mermithida</taxon>
        <taxon>Mermithoidea</taxon>
        <taxon>Mermithidae</taxon>
        <taxon>Romanomermis</taxon>
    </lineage>
</organism>
<evidence type="ECO:0000256" key="3">
    <source>
        <dbReference type="ARBA" id="ARBA00022801"/>
    </source>
</evidence>
<evidence type="ECO:0000256" key="6">
    <source>
        <dbReference type="ARBA" id="ARBA00023098"/>
    </source>
</evidence>
<reference evidence="11" key="1">
    <citation type="submission" date="2022-11" db="UniProtKB">
        <authorList>
            <consortium name="WormBaseParasite"/>
        </authorList>
    </citation>
    <scope>IDENTIFICATION</scope>
</reference>
<keyword evidence="10" id="KW-1185">Reference proteome</keyword>
<feature type="region of interest" description="Disordered" evidence="8">
    <location>
        <begin position="52"/>
        <end position="75"/>
    </location>
</feature>
<keyword evidence="5 9" id="KW-1133">Transmembrane helix</keyword>
<dbReference type="GO" id="GO:0034389">
    <property type="term" value="P:lipid droplet organization"/>
    <property type="evidence" value="ECO:0007669"/>
    <property type="project" value="TreeGrafter"/>
</dbReference>
<proteinExistence type="predicted"/>
<evidence type="ECO:0000256" key="9">
    <source>
        <dbReference type="SAM" id="Phobius"/>
    </source>
</evidence>
<evidence type="ECO:0000256" key="2">
    <source>
        <dbReference type="ARBA" id="ARBA00022692"/>
    </source>
</evidence>